<organism evidence="11 12">
    <name type="scientific">Tunturiibacter lichenicola</name>
    <dbReference type="NCBI Taxonomy" id="2051959"/>
    <lineage>
        <taxon>Bacteria</taxon>
        <taxon>Pseudomonadati</taxon>
        <taxon>Acidobacteriota</taxon>
        <taxon>Terriglobia</taxon>
        <taxon>Terriglobales</taxon>
        <taxon>Acidobacteriaceae</taxon>
        <taxon>Tunturiibacter</taxon>
    </lineage>
</organism>
<dbReference type="AlphaFoldDB" id="A0A852V9F9"/>
<evidence type="ECO:0000256" key="2">
    <source>
        <dbReference type="ARBA" id="ARBA00010323"/>
    </source>
</evidence>
<comment type="similarity">
    <text evidence="2 9">Belongs to the membrane-bound acyltransferase family.</text>
</comment>
<feature type="transmembrane region" description="Helical" evidence="10">
    <location>
        <begin position="305"/>
        <end position="323"/>
    </location>
</feature>
<dbReference type="PANTHER" id="PTHR13285:SF23">
    <property type="entry name" value="TEICHOIC ACID D-ALANYLTRANSFERASE"/>
    <property type="match status" value="1"/>
</dbReference>
<dbReference type="GO" id="GO:0042121">
    <property type="term" value="P:alginic acid biosynthetic process"/>
    <property type="evidence" value="ECO:0007669"/>
    <property type="project" value="InterPro"/>
</dbReference>
<dbReference type="PIRSF" id="PIRSF016636">
    <property type="entry name" value="AlgI_DltB"/>
    <property type="match status" value="1"/>
</dbReference>
<dbReference type="EMBL" id="JACCCU010000001">
    <property type="protein sequence ID" value="NYF88330.1"/>
    <property type="molecule type" value="Genomic_DNA"/>
</dbReference>
<dbReference type="PIRSF" id="PIRSF500217">
    <property type="entry name" value="AlgI"/>
    <property type="match status" value="1"/>
</dbReference>
<feature type="transmembrane region" description="Helical" evidence="10">
    <location>
        <begin position="329"/>
        <end position="348"/>
    </location>
</feature>
<dbReference type="PANTHER" id="PTHR13285">
    <property type="entry name" value="ACYLTRANSFERASE"/>
    <property type="match status" value="1"/>
</dbReference>
<dbReference type="InterPro" id="IPR024194">
    <property type="entry name" value="Ac/AlaTfrase_AlgI/DltB"/>
</dbReference>
<keyword evidence="5 10" id="KW-0812">Transmembrane</keyword>
<evidence type="ECO:0000256" key="5">
    <source>
        <dbReference type="ARBA" id="ARBA00022692"/>
    </source>
</evidence>
<evidence type="ECO:0000256" key="1">
    <source>
        <dbReference type="ARBA" id="ARBA00004651"/>
    </source>
</evidence>
<name>A0A852V9F9_9BACT</name>
<dbReference type="GO" id="GO:0016746">
    <property type="term" value="F:acyltransferase activity"/>
    <property type="evidence" value="ECO:0007669"/>
    <property type="project" value="UniProtKB-KW"/>
</dbReference>
<feature type="transmembrane region" description="Helical" evidence="10">
    <location>
        <begin position="80"/>
        <end position="102"/>
    </location>
</feature>
<gene>
    <name evidence="11" type="ORF">HDF08_000397</name>
</gene>
<dbReference type="InterPro" id="IPR051085">
    <property type="entry name" value="MB_O-acyltransferase"/>
</dbReference>
<accession>A0A852V9F9</accession>
<evidence type="ECO:0000256" key="3">
    <source>
        <dbReference type="ARBA" id="ARBA00022475"/>
    </source>
</evidence>
<comment type="subcellular location">
    <subcellularLocation>
        <location evidence="1">Cell membrane</location>
        <topology evidence="1">Multi-pass membrane protein</topology>
    </subcellularLocation>
</comment>
<evidence type="ECO:0000256" key="6">
    <source>
        <dbReference type="ARBA" id="ARBA00022989"/>
    </source>
</evidence>
<feature type="transmembrane region" description="Helical" evidence="10">
    <location>
        <begin position="446"/>
        <end position="465"/>
    </location>
</feature>
<sequence length="478" mass="53627">MNFSSFQYILLFLPVSFAFYLLAQRFSIPKIPQTCILLASICFYAWSKPSYLPYLLGSILVNWQLSQWIGQAAGLRRKRILQLGLILNVGFLCVFKYLNFFFGSIPYLVDHLRIPNFAFPLGISFFTITQIMYLVDCYEGLIPPSSLFDHATFVSFFPYVISGPISRSKRIIHQFPILNERAGPSADLFARALYLFSLGLIKKVVLADAFAKAADYGFSNISSLSTIEAWAFATAYALQIYFDFSGYSDMAIASALFFGIEIPRNFDAPLRASSIIEYWQRWHISLTSFITTYIYTPLVRSFGRVTLYTSAIATMVAMTIAGLWHGSNWTFVIFGAIHGVALAVNQFWRKKKMPAVPGLASWLMTLAVFDIAFVFFRSPNLWTAFSYLPHLFSLQNIFGVENLHKMNGVGVGTGVMFVVFSLSQAAGIGAAFLGKSTDQLSVSFKPTLLNSATTSACMLFSLFYLNSNVVKPFVYFAF</sequence>
<dbReference type="InterPro" id="IPR004299">
    <property type="entry name" value="MBOAT_fam"/>
</dbReference>
<comment type="caution">
    <text evidence="11">The sequence shown here is derived from an EMBL/GenBank/DDBJ whole genome shotgun (WGS) entry which is preliminary data.</text>
</comment>
<keyword evidence="8 9" id="KW-0012">Acyltransferase</keyword>
<keyword evidence="6 10" id="KW-1133">Transmembrane helix</keyword>
<dbReference type="GO" id="GO:0005886">
    <property type="term" value="C:plasma membrane"/>
    <property type="evidence" value="ECO:0007669"/>
    <property type="project" value="UniProtKB-SubCell"/>
</dbReference>
<evidence type="ECO:0000256" key="9">
    <source>
        <dbReference type="PIRNR" id="PIRNR016636"/>
    </source>
</evidence>
<evidence type="ECO:0000256" key="7">
    <source>
        <dbReference type="ARBA" id="ARBA00023136"/>
    </source>
</evidence>
<evidence type="ECO:0000313" key="11">
    <source>
        <dbReference type="EMBL" id="NYF88330.1"/>
    </source>
</evidence>
<dbReference type="InterPro" id="IPR028362">
    <property type="entry name" value="AlgI"/>
</dbReference>
<protein>
    <submittedName>
        <fullName evidence="11">D-alanyl-lipoteichoic acid acyltransferase DltB (MBOAT superfamily)</fullName>
    </submittedName>
</protein>
<evidence type="ECO:0000256" key="4">
    <source>
        <dbReference type="ARBA" id="ARBA00022679"/>
    </source>
</evidence>
<feature type="transmembrane region" description="Helical" evidence="10">
    <location>
        <begin position="114"/>
        <end position="135"/>
    </location>
</feature>
<dbReference type="Pfam" id="PF03062">
    <property type="entry name" value="MBOAT"/>
    <property type="match status" value="1"/>
</dbReference>
<evidence type="ECO:0000313" key="12">
    <source>
        <dbReference type="Proteomes" id="UP000564385"/>
    </source>
</evidence>
<keyword evidence="4 9" id="KW-0808">Transferase</keyword>
<dbReference type="Proteomes" id="UP000564385">
    <property type="component" value="Unassembled WGS sequence"/>
</dbReference>
<proteinExistence type="inferred from homology"/>
<feature type="transmembrane region" description="Helical" evidence="10">
    <location>
        <begin position="411"/>
        <end position="434"/>
    </location>
</feature>
<feature type="transmembrane region" description="Helical" evidence="10">
    <location>
        <begin position="6"/>
        <end position="23"/>
    </location>
</feature>
<evidence type="ECO:0000256" key="10">
    <source>
        <dbReference type="SAM" id="Phobius"/>
    </source>
</evidence>
<reference evidence="11 12" key="1">
    <citation type="submission" date="2020-07" db="EMBL/GenBank/DDBJ databases">
        <title>Genomic Encyclopedia of Type Strains, Phase IV (KMG-V): Genome sequencing to study the core and pangenomes of soil and plant-associated prokaryotes.</title>
        <authorList>
            <person name="Whitman W."/>
        </authorList>
    </citation>
    <scope>NUCLEOTIDE SEQUENCE [LARGE SCALE GENOMIC DNA]</scope>
    <source>
        <strain evidence="11 12">M8UP22</strain>
    </source>
</reference>
<feature type="transmembrane region" description="Helical" evidence="10">
    <location>
        <begin position="355"/>
        <end position="376"/>
    </location>
</feature>
<keyword evidence="7 9" id="KW-0472">Membrane</keyword>
<evidence type="ECO:0000256" key="8">
    <source>
        <dbReference type="ARBA" id="ARBA00023315"/>
    </source>
</evidence>
<keyword evidence="3 9" id="KW-1003">Cell membrane</keyword>